<reference evidence="1 2" key="1">
    <citation type="journal article" date="2016" name="Nat. Commun.">
        <title>Thousands of microbial genomes shed light on interconnected biogeochemical processes in an aquifer system.</title>
        <authorList>
            <person name="Anantharaman K."/>
            <person name="Brown C.T."/>
            <person name="Hug L.A."/>
            <person name="Sharon I."/>
            <person name="Castelle C.J."/>
            <person name="Probst A.J."/>
            <person name="Thomas B.C."/>
            <person name="Singh A."/>
            <person name="Wilkins M.J."/>
            <person name="Karaoz U."/>
            <person name="Brodie E.L."/>
            <person name="Williams K.H."/>
            <person name="Hubbard S.S."/>
            <person name="Banfield J.F."/>
        </authorList>
    </citation>
    <scope>NUCLEOTIDE SEQUENCE [LARGE SCALE GENOMIC DNA]</scope>
</reference>
<dbReference type="Proteomes" id="UP000176705">
    <property type="component" value="Unassembled WGS sequence"/>
</dbReference>
<proteinExistence type="predicted"/>
<protein>
    <recommendedName>
        <fullName evidence="3">Proteasome endopeptidase complex</fullName>
    </recommendedName>
</protein>
<dbReference type="AlphaFoldDB" id="A0A1G2LB29"/>
<name>A0A1G2LB29_9BACT</name>
<organism evidence="1 2">
    <name type="scientific">Candidatus Sungbacteria bacterium RIFCSPLOWO2_01_FULL_59_16</name>
    <dbReference type="NCBI Taxonomy" id="1802280"/>
    <lineage>
        <taxon>Bacteria</taxon>
        <taxon>Candidatus Sungiibacteriota</taxon>
    </lineage>
</organism>
<evidence type="ECO:0000313" key="1">
    <source>
        <dbReference type="EMBL" id="OHA08818.1"/>
    </source>
</evidence>
<dbReference type="EMBL" id="MHQS01000010">
    <property type="protein sequence ID" value="OHA08818.1"/>
    <property type="molecule type" value="Genomic_DNA"/>
</dbReference>
<dbReference type="STRING" id="1802280.A3B37_00510"/>
<gene>
    <name evidence="1" type="ORF">A3B37_00510</name>
</gene>
<comment type="caution">
    <text evidence="1">The sequence shown here is derived from an EMBL/GenBank/DDBJ whole genome shotgun (WGS) entry which is preliminary data.</text>
</comment>
<sequence length="245" mass="26850">MSLAIATYVPEGIVMASDSRESVTIAGKKPDGSDFRVETINSDAVMKTFLLEKQQVGISTFGASQLAGIPIASHIKKFIEEEIREKDDAKEVAEKIVNYFKGDFPDTDVGFHVAGYRKEDKVSVPYVYSCHIGRGEVARRNLKPDGTVAYGATWSGQHDVLSVLLKATAVAGPDNQPKPVPIYPIIWDAMHLQDAIDFSRFAIQTTIGAMRFQARPKSVGGPIDVLVITPDETKWIAKKEPTVVE</sequence>
<evidence type="ECO:0000313" key="2">
    <source>
        <dbReference type="Proteomes" id="UP000176705"/>
    </source>
</evidence>
<evidence type="ECO:0008006" key="3">
    <source>
        <dbReference type="Google" id="ProtNLM"/>
    </source>
</evidence>
<accession>A0A1G2LB29</accession>